<comment type="subcellular location">
    <subcellularLocation>
        <location evidence="1">Membrane</location>
        <topology evidence="1">Multi-pass membrane protein</topology>
    </subcellularLocation>
</comment>
<dbReference type="InterPro" id="IPR001765">
    <property type="entry name" value="Carbonic_anhydrase"/>
</dbReference>
<keyword evidence="9" id="KW-0456">Lyase</keyword>
<evidence type="ECO:0000256" key="6">
    <source>
        <dbReference type="ARBA" id="ARBA00022833"/>
    </source>
</evidence>
<gene>
    <name evidence="16" type="ORF">JN11_04129</name>
</gene>
<evidence type="ECO:0000256" key="11">
    <source>
        <dbReference type="ARBA" id="ARBA00048348"/>
    </source>
</evidence>
<comment type="cofactor">
    <cofactor evidence="13">
        <name>Zn(2+)</name>
        <dbReference type="ChEBI" id="CHEBI:29105"/>
    </cofactor>
    <text evidence="13">Binds 1 zinc ion per subunit.</text>
</comment>
<keyword evidence="17" id="KW-1185">Reference proteome</keyword>
<evidence type="ECO:0000256" key="8">
    <source>
        <dbReference type="ARBA" id="ARBA00023136"/>
    </source>
</evidence>
<evidence type="ECO:0000259" key="15">
    <source>
        <dbReference type="Pfam" id="PF00916"/>
    </source>
</evidence>
<evidence type="ECO:0000256" key="13">
    <source>
        <dbReference type="PIRSR" id="PIRSR601765-1"/>
    </source>
</evidence>
<dbReference type="InterPro" id="IPR001902">
    <property type="entry name" value="SLC26A/SulP_fam"/>
</dbReference>
<proteinExistence type="inferred from homology"/>
<comment type="similarity">
    <text evidence="2">Belongs to the beta-class carbonic anhydrase family.</text>
</comment>
<dbReference type="SUPFAM" id="SSF53056">
    <property type="entry name" value="beta-carbonic anhydrase, cab"/>
    <property type="match status" value="1"/>
</dbReference>
<comment type="catalytic activity">
    <reaction evidence="11">
        <text>hydrogencarbonate + H(+) = CO2 + H2O</text>
        <dbReference type="Rhea" id="RHEA:10748"/>
        <dbReference type="ChEBI" id="CHEBI:15377"/>
        <dbReference type="ChEBI" id="CHEBI:15378"/>
        <dbReference type="ChEBI" id="CHEBI:16526"/>
        <dbReference type="ChEBI" id="CHEBI:17544"/>
        <dbReference type="EC" id="4.2.1.1"/>
    </reaction>
</comment>
<dbReference type="GO" id="GO:0008270">
    <property type="term" value="F:zinc ion binding"/>
    <property type="evidence" value="ECO:0007669"/>
    <property type="project" value="InterPro"/>
</dbReference>
<evidence type="ECO:0000256" key="9">
    <source>
        <dbReference type="ARBA" id="ARBA00023239"/>
    </source>
</evidence>
<dbReference type="RefSeq" id="WP_144915549.1">
    <property type="nucleotide sequence ID" value="NZ_VLLI01000014.1"/>
</dbReference>
<feature type="binding site" evidence="13">
    <location>
        <position position="572"/>
    </location>
    <ligand>
        <name>Zn(2+)</name>
        <dbReference type="ChEBI" id="CHEBI:29105"/>
    </ligand>
</feature>
<dbReference type="Pfam" id="PF00484">
    <property type="entry name" value="Pro_CA"/>
    <property type="match status" value="1"/>
</dbReference>
<feature type="binding site" evidence="13">
    <location>
        <position position="628"/>
    </location>
    <ligand>
        <name>Zn(2+)</name>
        <dbReference type="ChEBI" id="CHEBI:29105"/>
    </ligand>
</feature>
<dbReference type="InterPro" id="IPR011547">
    <property type="entry name" value="SLC26A/SulP_dom"/>
</dbReference>
<evidence type="ECO:0000256" key="14">
    <source>
        <dbReference type="SAM" id="Phobius"/>
    </source>
</evidence>
<keyword evidence="4 14" id="KW-0812">Transmembrane</keyword>
<feature type="transmembrane region" description="Helical" evidence="14">
    <location>
        <begin position="111"/>
        <end position="131"/>
    </location>
</feature>
<feature type="binding site" evidence="13">
    <location>
        <position position="631"/>
    </location>
    <ligand>
        <name>Zn(2+)</name>
        <dbReference type="ChEBI" id="CHEBI:29105"/>
    </ligand>
</feature>
<evidence type="ECO:0000256" key="4">
    <source>
        <dbReference type="ARBA" id="ARBA00022692"/>
    </source>
</evidence>
<evidence type="ECO:0000256" key="7">
    <source>
        <dbReference type="ARBA" id="ARBA00022989"/>
    </source>
</evidence>
<dbReference type="SMART" id="SM00947">
    <property type="entry name" value="Pro_CA"/>
    <property type="match status" value="1"/>
</dbReference>
<feature type="transmembrane region" description="Helical" evidence="14">
    <location>
        <begin position="199"/>
        <end position="218"/>
    </location>
</feature>
<dbReference type="GO" id="GO:0055085">
    <property type="term" value="P:transmembrane transport"/>
    <property type="evidence" value="ECO:0007669"/>
    <property type="project" value="InterPro"/>
</dbReference>
<feature type="transmembrane region" description="Helical" evidence="14">
    <location>
        <begin position="87"/>
        <end position="104"/>
    </location>
</feature>
<feature type="transmembrane region" description="Helical" evidence="14">
    <location>
        <begin position="253"/>
        <end position="275"/>
    </location>
</feature>
<dbReference type="AlphaFoldDB" id="A0A562TRM7"/>
<feature type="transmembrane region" description="Helical" evidence="14">
    <location>
        <begin position="356"/>
        <end position="373"/>
    </location>
</feature>
<feature type="transmembrane region" description="Helical" evidence="14">
    <location>
        <begin position="296"/>
        <end position="319"/>
    </location>
</feature>
<feature type="transmembrane region" description="Helical" evidence="14">
    <location>
        <begin position="331"/>
        <end position="349"/>
    </location>
</feature>
<keyword evidence="6 13" id="KW-0862">Zinc</keyword>
<dbReference type="GO" id="GO:0016020">
    <property type="term" value="C:membrane"/>
    <property type="evidence" value="ECO:0007669"/>
    <property type="project" value="UniProtKB-SubCell"/>
</dbReference>
<dbReference type="EMBL" id="VLLI01000014">
    <property type="protein sequence ID" value="TWI95854.1"/>
    <property type="molecule type" value="Genomic_DNA"/>
</dbReference>
<feature type="domain" description="SLC26A/SulP transporter" evidence="15">
    <location>
        <begin position="10"/>
        <end position="384"/>
    </location>
</feature>
<protein>
    <recommendedName>
        <fullName evidence="10">Carbonic anhydrase 2</fullName>
        <ecNumber evidence="3">4.2.1.1</ecNumber>
    </recommendedName>
    <alternativeName>
        <fullName evidence="12">Carbonate dehydratase 2</fullName>
    </alternativeName>
</protein>
<evidence type="ECO:0000313" key="17">
    <source>
        <dbReference type="Proteomes" id="UP000317010"/>
    </source>
</evidence>
<evidence type="ECO:0000313" key="16">
    <source>
        <dbReference type="EMBL" id="TWI95854.1"/>
    </source>
</evidence>
<sequence>MDFSSFKNTFKQDLSAGLVVFLVALPLCLGIALASGAPLLSGIITGVAGGIVVGLISGSNLAVSGPAAGLTTIVATAIINLHSFEAFLLSVILAGVIQLVLGLVKAGKIGLYFPSSVIKGMLAAIGIILILKQIPHAFGYDADAEGDFTFLQADQSNTFSEINNVLSKLNLGAIIIFALSMAVLILWETPLFKKIKAFPSGLAVVILGVLTSLALGMAPSVLQLRTKSFVQIPLLSGAEDISSMFKFPDFSQIANPQVLVVALTIAFVASLETLLSIEAVDKLDPQKRSTPLNRELVAQGTGNIVAGLLGGIPLTAVIVRGATNVSAGAKTKVSTIFHGVLLLGTVLLIPRVLNMIPLASLAAILIMVGYKLANVQLFTNMYKAGWNQFTPFFITVVAIILTDLLKGVLIGMAVSIIFILVNATRDLIYSSITESDKGLVQRLVLSEQVTFLNKAHLNEFLNSVKPKSNVWIDASQTKYIEHDCLEILQDFKARAATEQIKYSITGLKDHYSILEAKDEKIAEHDQHSHDQHSYTELFANNRKWIAEKLHLDMHYFSKLSAGQSPQYLIVGCSDSRAPLELITGAQPGEIFSQRNIANQVIPSDTNLMAVLQYSVEVLKVKHIVICGHYGCGGVKAALNGGTNGSLDQWLSHVRDVYRIHKVEIDGITDSEMQHRRLVELNVEEQIFQLKATSIVQRALQSGQTLNFYGWVYDLTDGMLHDMQIKDIAKIPEVQPIS</sequence>
<dbReference type="InterPro" id="IPR036874">
    <property type="entry name" value="Carbonic_anhydrase_sf"/>
</dbReference>
<keyword evidence="7 14" id="KW-1133">Transmembrane helix</keyword>
<keyword evidence="5 13" id="KW-0479">Metal-binding</keyword>
<accession>A0A562TRM7</accession>
<dbReference type="Gene3D" id="3.40.1050.10">
    <property type="entry name" value="Carbonic anhydrase"/>
    <property type="match status" value="1"/>
</dbReference>
<evidence type="ECO:0000256" key="5">
    <source>
        <dbReference type="ARBA" id="ARBA00022723"/>
    </source>
</evidence>
<dbReference type="PANTHER" id="PTHR11814">
    <property type="entry name" value="SULFATE TRANSPORTER"/>
    <property type="match status" value="1"/>
</dbReference>
<evidence type="ECO:0000256" key="12">
    <source>
        <dbReference type="ARBA" id="ARBA00082533"/>
    </source>
</evidence>
<name>A0A562TRM7_9SPHI</name>
<organism evidence="16 17">
    <name type="scientific">Mucilaginibacter frigoritolerans</name>
    <dbReference type="NCBI Taxonomy" id="652788"/>
    <lineage>
        <taxon>Bacteria</taxon>
        <taxon>Pseudomonadati</taxon>
        <taxon>Bacteroidota</taxon>
        <taxon>Sphingobacteriia</taxon>
        <taxon>Sphingobacteriales</taxon>
        <taxon>Sphingobacteriaceae</taxon>
        <taxon>Mucilaginibacter</taxon>
    </lineage>
</organism>
<dbReference type="Proteomes" id="UP000317010">
    <property type="component" value="Unassembled WGS sequence"/>
</dbReference>
<reference evidence="16 17" key="1">
    <citation type="submission" date="2019-07" db="EMBL/GenBank/DDBJ databases">
        <title>Genomic Encyclopedia of Archaeal and Bacterial Type Strains, Phase II (KMG-II): from individual species to whole genera.</title>
        <authorList>
            <person name="Goeker M."/>
        </authorList>
    </citation>
    <scope>NUCLEOTIDE SEQUENCE [LARGE SCALE GENOMIC DNA]</scope>
    <source>
        <strain evidence="16 17">ATCC BAA-1854</strain>
    </source>
</reference>
<dbReference type="Pfam" id="PF00916">
    <property type="entry name" value="Sulfate_transp"/>
    <property type="match status" value="1"/>
</dbReference>
<evidence type="ECO:0000256" key="1">
    <source>
        <dbReference type="ARBA" id="ARBA00004141"/>
    </source>
</evidence>
<dbReference type="CDD" id="cd00883">
    <property type="entry name" value="beta_CA_cladeA"/>
    <property type="match status" value="1"/>
</dbReference>
<dbReference type="OrthoDB" id="9769739at2"/>
<dbReference type="EC" id="4.2.1.1" evidence="3"/>
<feature type="transmembrane region" description="Helical" evidence="14">
    <location>
        <begin position="40"/>
        <end position="56"/>
    </location>
</feature>
<keyword evidence="8 14" id="KW-0472">Membrane</keyword>
<feature type="transmembrane region" description="Helical" evidence="14">
    <location>
        <begin position="169"/>
        <end position="187"/>
    </location>
</feature>
<feature type="transmembrane region" description="Helical" evidence="14">
    <location>
        <begin position="393"/>
        <end position="421"/>
    </location>
</feature>
<evidence type="ECO:0000256" key="2">
    <source>
        <dbReference type="ARBA" id="ARBA00006217"/>
    </source>
</evidence>
<feature type="binding site" evidence="13">
    <location>
        <position position="574"/>
    </location>
    <ligand>
        <name>Zn(2+)</name>
        <dbReference type="ChEBI" id="CHEBI:29105"/>
    </ligand>
</feature>
<dbReference type="FunFam" id="3.40.1050.10:FF:000001">
    <property type="entry name" value="Carbonic anhydrase"/>
    <property type="match status" value="1"/>
</dbReference>
<evidence type="ECO:0000256" key="10">
    <source>
        <dbReference type="ARBA" id="ARBA00039351"/>
    </source>
</evidence>
<comment type="caution">
    <text evidence="16">The sequence shown here is derived from an EMBL/GenBank/DDBJ whole genome shotgun (WGS) entry which is preliminary data.</text>
</comment>
<dbReference type="GO" id="GO:0004089">
    <property type="term" value="F:carbonate dehydratase activity"/>
    <property type="evidence" value="ECO:0007669"/>
    <property type="project" value="UniProtKB-EC"/>
</dbReference>
<evidence type="ECO:0000256" key="3">
    <source>
        <dbReference type="ARBA" id="ARBA00012925"/>
    </source>
</evidence>